<reference evidence="5" key="1">
    <citation type="journal article" date="2023" name="Mol. Phylogenet. Evol.">
        <title>Genome-scale phylogeny and comparative genomics of the fungal order Sordariales.</title>
        <authorList>
            <person name="Hensen N."/>
            <person name="Bonometti L."/>
            <person name="Westerberg I."/>
            <person name="Brannstrom I.O."/>
            <person name="Guillou S."/>
            <person name="Cros-Aarteil S."/>
            <person name="Calhoun S."/>
            <person name="Haridas S."/>
            <person name="Kuo A."/>
            <person name="Mondo S."/>
            <person name="Pangilinan J."/>
            <person name="Riley R."/>
            <person name="LaButti K."/>
            <person name="Andreopoulos B."/>
            <person name="Lipzen A."/>
            <person name="Chen C."/>
            <person name="Yan M."/>
            <person name="Daum C."/>
            <person name="Ng V."/>
            <person name="Clum A."/>
            <person name="Steindorff A."/>
            <person name="Ohm R.A."/>
            <person name="Martin F."/>
            <person name="Silar P."/>
            <person name="Natvig D.O."/>
            <person name="Lalanne C."/>
            <person name="Gautier V."/>
            <person name="Ament-Velasquez S.L."/>
            <person name="Kruys A."/>
            <person name="Hutchinson M.I."/>
            <person name="Powell A.J."/>
            <person name="Barry K."/>
            <person name="Miller A.N."/>
            <person name="Grigoriev I.V."/>
            <person name="Debuchy R."/>
            <person name="Gladieux P."/>
            <person name="Hiltunen Thoren M."/>
            <person name="Johannesson H."/>
        </authorList>
    </citation>
    <scope>NUCLEOTIDE SEQUENCE</scope>
    <source>
        <strain evidence="5">CBS 955.72</strain>
    </source>
</reference>
<feature type="compositionally biased region" description="Basic and acidic residues" evidence="3">
    <location>
        <begin position="128"/>
        <end position="138"/>
    </location>
</feature>
<name>A0AAJ0HV24_9PEZI</name>
<keyword evidence="6" id="KW-1185">Reference proteome</keyword>
<dbReference type="AlphaFoldDB" id="A0AAJ0HV24"/>
<evidence type="ECO:0000313" key="6">
    <source>
        <dbReference type="Proteomes" id="UP001275084"/>
    </source>
</evidence>
<dbReference type="PROSITE" id="PS50102">
    <property type="entry name" value="RRM"/>
    <property type="match status" value="2"/>
</dbReference>
<accession>A0AAJ0HV24</accession>
<dbReference type="PANTHER" id="PTHR23003">
    <property type="entry name" value="RNA RECOGNITION MOTIF RRM DOMAIN CONTAINING PROTEIN"/>
    <property type="match status" value="1"/>
</dbReference>
<feature type="region of interest" description="Disordered" evidence="3">
    <location>
        <begin position="96"/>
        <end position="140"/>
    </location>
</feature>
<dbReference type="InterPro" id="IPR000504">
    <property type="entry name" value="RRM_dom"/>
</dbReference>
<feature type="compositionally biased region" description="Basic and acidic residues" evidence="3">
    <location>
        <begin position="283"/>
        <end position="304"/>
    </location>
</feature>
<feature type="region of interest" description="Disordered" evidence="3">
    <location>
        <begin position="248"/>
        <end position="322"/>
    </location>
</feature>
<reference evidence="5" key="2">
    <citation type="submission" date="2023-06" db="EMBL/GenBank/DDBJ databases">
        <authorList>
            <consortium name="Lawrence Berkeley National Laboratory"/>
            <person name="Haridas S."/>
            <person name="Hensen N."/>
            <person name="Bonometti L."/>
            <person name="Westerberg I."/>
            <person name="Brannstrom I.O."/>
            <person name="Guillou S."/>
            <person name="Cros-Aarteil S."/>
            <person name="Calhoun S."/>
            <person name="Kuo A."/>
            <person name="Mondo S."/>
            <person name="Pangilinan J."/>
            <person name="Riley R."/>
            <person name="Labutti K."/>
            <person name="Andreopoulos B."/>
            <person name="Lipzen A."/>
            <person name="Chen C."/>
            <person name="Yanf M."/>
            <person name="Daum C."/>
            <person name="Ng V."/>
            <person name="Clum A."/>
            <person name="Steindorff A."/>
            <person name="Ohm R."/>
            <person name="Martin F."/>
            <person name="Silar P."/>
            <person name="Natvig D."/>
            <person name="Lalanne C."/>
            <person name="Gautier V."/>
            <person name="Ament-Velasquez S.L."/>
            <person name="Kruys A."/>
            <person name="Hutchinson M.I."/>
            <person name="Powell A.J."/>
            <person name="Barry K."/>
            <person name="Miller A.N."/>
            <person name="Grigoriev I.V."/>
            <person name="Debuchy R."/>
            <person name="Gladieux P."/>
            <person name="Thoren M.H."/>
            <person name="Johannesson H."/>
        </authorList>
    </citation>
    <scope>NUCLEOTIDE SEQUENCE</scope>
    <source>
        <strain evidence="5">CBS 955.72</strain>
    </source>
</reference>
<feature type="compositionally biased region" description="Basic and acidic residues" evidence="3">
    <location>
        <begin position="100"/>
        <end position="112"/>
    </location>
</feature>
<dbReference type="SMART" id="SM00360">
    <property type="entry name" value="RRM"/>
    <property type="match status" value="2"/>
</dbReference>
<dbReference type="EMBL" id="JAUIQD010000001">
    <property type="protein sequence ID" value="KAK3363144.1"/>
    <property type="molecule type" value="Genomic_DNA"/>
</dbReference>
<dbReference type="GO" id="GO:0003729">
    <property type="term" value="F:mRNA binding"/>
    <property type="evidence" value="ECO:0007669"/>
    <property type="project" value="TreeGrafter"/>
</dbReference>
<organism evidence="5 6">
    <name type="scientific">Lasiosphaeria hispida</name>
    <dbReference type="NCBI Taxonomy" id="260671"/>
    <lineage>
        <taxon>Eukaryota</taxon>
        <taxon>Fungi</taxon>
        <taxon>Dikarya</taxon>
        <taxon>Ascomycota</taxon>
        <taxon>Pezizomycotina</taxon>
        <taxon>Sordariomycetes</taxon>
        <taxon>Sordariomycetidae</taxon>
        <taxon>Sordariales</taxon>
        <taxon>Lasiosphaeriaceae</taxon>
        <taxon>Lasiosphaeria</taxon>
    </lineage>
</organism>
<keyword evidence="1 2" id="KW-0694">RNA-binding</keyword>
<dbReference type="Gene3D" id="3.30.70.330">
    <property type="match status" value="2"/>
</dbReference>
<dbReference type="InterPro" id="IPR012677">
    <property type="entry name" value="Nucleotide-bd_a/b_plait_sf"/>
</dbReference>
<comment type="caution">
    <text evidence="5">The sequence shown here is derived from an EMBL/GenBank/DDBJ whole genome shotgun (WGS) entry which is preliminary data.</text>
</comment>
<dbReference type="GO" id="GO:0005737">
    <property type="term" value="C:cytoplasm"/>
    <property type="evidence" value="ECO:0007669"/>
    <property type="project" value="TreeGrafter"/>
</dbReference>
<evidence type="ECO:0000256" key="2">
    <source>
        <dbReference type="PROSITE-ProRule" id="PRU00176"/>
    </source>
</evidence>
<proteinExistence type="predicted"/>
<dbReference type="CDD" id="cd00590">
    <property type="entry name" value="RRM_SF"/>
    <property type="match status" value="2"/>
</dbReference>
<evidence type="ECO:0000259" key="4">
    <source>
        <dbReference type="PROSITE" id="PS50102"/>
    </source>
</evidence>
<protein>
    <recommendedName>
        <fullName evidence="4">RRM domain-containing protein</fullName>
    </recommendedName>
</protein>
<dbReference type="Proteomes" id="UP001275084">
    <property type="component" value="Unassembled WGS sequence"/>
</dbReference>
<dbReference type="SUPFAM" id="SSF54928">
    <property type="entry name" value="RNA-binding domain, RBD"/>
    <property type="match status" value="1"/>
</dbReference>
<dbReference type="Pfam" id="PF00076">
    <property type="entry name" value="RRM_1"/>
    <property type="match status" value="2"/>
</dbReference>
<dbReference type="InterPro" id="IPR035979">
    <property type="entry name" value="RBD_domain_sf"/>
</dbReference>
<dbReference type="InterPro" id="IPR050374">
    <property type="entry name" value="RRT5_SRSF_SR"/>
</dbReference>
<evidence type="ECO:0000256" key="1">
    <source>
        <dbReference type="ARBA" id="ARBA00022884"/>
    </source>
</evidence>
<feature type="domain" description="RRM" evidence="4">
    <location>
        <begin position="17"/>
        <end position="97"/>
    </location>
</feature>
<dbReference type="GO" id="GO:0005634">
    <property type="term" value="C:nucleus"/>
    <property type="evidence" value="ECO:0007669"/>
    <property type="project" value="TreeGrafter"/>
</dbReference>
<evidence type="ECO:0000313" key="5">
    <source>
        <dbReference type="EMBL" id="KAK3363144.1"/>
    </source>
</evidence>
<feature type="domain" description="RRM" evidence="4">
    <location>
        <begin position="158"/>
        <end position="245"/>
    </location>
</feature>
<evidence type="ECO:0000256" key="3">
    <source>
        <dbReference type="SAM" id="MobiDB-lite"/>
    </source>
</evidence>
<gene>
    <name evidence="5" type="ORF">B0T25DRAFT_575771</name>
</gene>
<sequence>MESVIQPQQSEALAEGRRIYLGNLLYSVTPNDIEGLLQELDLGQYEKIHISVDPISGRNPGYCFVEFKAREDAERALTALDGVTIFNRIVKVGPCHPKSTSRDSTRRPDGAESRASSSSTFQRWGDWNGEKRAARPDEQGPYGALRHLGEMRSLPEGRRLYIGGLGPMIDQGQNEQELRELFAGASGVVAIGKRITPHPSTREKPGNHHYCFIDFASEGDAERAMKAISGKPYAGGFLRVSLAKGKVPLRDSEDGPGTSDFVRPPPQRSTRGSYRPSSPAGRTRNEPVEGRDEREVREERDGRQRVIMAASSWRRGPDPATQ</sequence>